<dbReference type="EMBL" id="BROQ01000053">
    <property type="protein sequence ID" value="GKZ22552.1"/>
    <property type="molecule type" value="Genomic_DNA"/>
</dbReference>
<gene>
    <name evidence="2" type="ORF">AbraCBS73388_008712</name>
</gene>
<comment type="caution">
    <text evidence="2">The sequence shown here is derived from an EMBL/GenBank/DDBJ whole genome shotgun (WGS) entry which is preliminary data.</text>
</comment>
<dbReference type="Gene3D" id="2.60.270.50">
    <property type="match status" value="1"/>
</dbReference>
<organism evidence="2 3">
    <name type="scientific">Aspergillus brasiliensis</name>
    <dbReference type="NCBI Taxonomy" id="319629"/>
    <lineage>
        <taxon>Eukaryota</taxon>
        <taxon>Fungi</taxon>
        <taxon>Dikarya</taxon>
        <taxon>Ascomycota</taxon>
        <taxon>Pezizomycotina</taxon>
        <taxon>Eurotiomycetes</taxon>
        <taxon>Eurotiomycetidae</taxon>
        <taxon>Eurotiales</taxon>
        <taxon>Aspergillaceae</taxon>
        <taxon>Aspergillus</taxon>
        <taxon>Aspergillus subgen. Circumdati</taxon>
    </lineage>
</organism>
<comment type="similarity">
    <text evidence="1">Belongs to the aegerolysin family.</text>
</comment>
<protein>
    <recommendedName>
        <fullName evidence="4">Aegerolysin type hemolysin</fullName>
    </recommendedName>
</protein>
<evidence type="ECO:0000256" key="1">
    <source>
        <dbReference type="ARBA" id="ARBA00010795"/>
    </source>
</evidence>
<dbReference type="InterPro" id="IPR009413">
    <property type="entry name" value="Aegerolysin-typ"/>
</dbReference>
<dbReference type="AlphaFoldDB" id="A0A9W6DPR2"/>
<dbReference type="PIRSF" id="PIRSF007951">
    <property type="entry name" value="Hemolysin, aegerolysin type"/>
    <property type="match status" value="1"/>
</dbReference>
<dbReference type="GO" id="GO:0019836">
    <property type="term" value="P:symbiont-mediated hemolysis of host erythrocyte"/>
    <property type="evidence" value="ECO:0007669"/>
    <property type="project" value="InterPro"/>
</dbReference>
<dbReference type="Pfam" id="PF06355">
    <property type="entry name" value="Aegerolysin"/>
    <property type="match status" value="1"/>
</dbReference>
<proteinExistence type="inferred from homology"/>
<evidence type="ECO:0000313" key="2">
    <source>
        <dbReference type="EMBL" id="GKZ22552.1"/>
    </source>
</evidence>
<sequence length="145" mass="16211">MTERAEAQWVHIRVVNSMSYDTLRVRDTWLGWGKFHKEGNKSAEIPVSEINALTAPPGASFDVYACGRANASSGTEGDFYVYNGDVKVAYIYWDCPWGSKKNKFVVENKNDSYWVVTGYWNQSGGALGSVTVEIGSRDRLIRSSL</sequence>
<evidence type="ECO:0008006" key="4">
    <source>
        <dbReference type="Google" id="ProtNLM"/>
    </source>
</evidence>
<reference evidence="2" key="1">
    <citation type="submission" date="2022-07" db="EMBL/GenBank/DDBJ databases">
        <title>Taxonomy of Aspergillus series Nigri: significant species reduction supported by multi-species coalescent approaches.</title>
        <authorList>
            <person name="Bian C."/>
            <person name="Kusuya Y."/>
            <person name="Sklenar F."/>
            <person name="D'hooge E."/>
            <person name="Yaguchi T."/>
            <person name="Takahashi H."/>
            <person name="Hubka V."/>
        </authorList>
    </citation>
    <scope>NUCLEOTIDE SEQUENCE</scope>
    <source>
        <strain evidence="2">CBS 733.88</strain>
    </source>
</reference>
<evidence type="ECO:0000313" key="3">
    <source>
        <dbReference type="Proteomes" id="UP001143548"/>
    </source>
</evidence>
<dbReference type="Proteomes" id="UP001143548">
    <property type="component" value="Unassembled WGS sequence"/>
</dbReference>
<accession>A0A9W6DPR2</accession>
<name>A0A9W6DPR2_9EURO</name>